<accession>A0A1J4JA97</accession>
<keyword evidence="1" id="KW-0812">Transmembrane</keyword>
<gene>
    <name evidence="2" type="ORF">TRFO_37774</name>
</gene>
<evidence type="ECO:0000313" key="2">
    <source>
        <dbReference type="EMBL" id="OHS96102.1"/>
    </source>
</evidence>
<feature type="transmembrane region" description="Helical" evidence="1">
    <location>
        <begin position="43"/>
        <end position="65"/>
    </location>
</feature>
<protein>
    <submittedName>
        <fullName evidence="2">Uncharacterized protein</fullName>
    </submittedName>
</protein>
<comment type="caution">
    <text evidence="2">The sequence shown here is derived from an EMBL/GenBank/DDBJ whole genome shotgun (WGS) entry which is preliminary data.</text>
</comment>
<dbReference type="GeneID" id="94846334"/>
<name>A0A1J4JA97_9EUKA</name>
<evidence type="ECO:0000313" key="3">
    <source>
        <dbReference type="Proteomes" id="UP000179807"/>
    </source>
</evidence>
<feature type="transmembrane region" description="Helical" evidence="1">
    <location>
        <begin position="118"/>
        <end position="135"/>
    </location>
</feature>
<keyword evidence="1" id="KW-0472">Membrane</keyword>
<evidence type="ECO:0000256" key="1">
    <source>
        <dbReference type="SAM" id="Phobius"/>
    </source>
</evidence>
<keyword evidence="3" id="KW-1185">Reference proteome</keyword>
<organism evidence="2 3">
    <name type="scientific">Tritrichomonas foetus</name>
    <dbReference type="NCBI Taxonomy" id="1144522"/>
    <lineage>
        <taxon>Eukaryota</taxon>
        <taxon>Metamonada</taxon>
        <taxon>Parabasalia</taxon>
        <taxon>Tritrichomonadida</taxon>
        <taxon>Tritrichomonadidae</taxon>
        <taxon>Tritrichomonas</taxon>
    </lineage>
</organism>
<feature type="transmembrane region" description="Helical" evidence="1">
    <location>
        <begin position="141"/>
        <end position="159"/>
    </location>
</feature>
<reference evidence="2" key="1">
    <citation type="submission" date="2016-10" db="EMBL/GenBank/DDBJ databases">
        <authorList>
            <person name="Benchimol M."/>
            <person name="Almeida L.G."/>
            <person name="Vasconcelos A.T."/>
            <person name="Perreira-Neves A."/>
            <person name="Rosa I.A."/>
            <person name="Tasca T."/>
            <person name="Bogo M.R."/>
            <person name="de Souza W."/>
        </authorList>
    </citation>
    <scope>NUCLEOTIDE SEQUENCE [LARGE SCALE GENOMIC DNA]</scope>
    <source>
        <strain evidence="2">K</strain>
    </source>
</reference>
<sequence>MNEEIIEKNLLALIFIFKFSFVNQMRAHTPNAIIAMNYRIIRYSIIAFIVSSVVGYLIHTIIYVMEKQNFLLPPLEKQTVWNILFFTIFIYYAKYLAKPKYERRTGKLIPQNELYNSTLMYLLLVSVIVQCIAFITPKAFYLFSFIIIQKIFNLVKVLIF</sequence>
<proteinExistence type="predicted"/>
<dbReference type="EMBL" id="MLAK01001200">
    <property type="protein sequence ID" value="OHS96102.1"/>
    <property type="molecule type" value="Genomic_DNA"/>
</dbReference>
<dbReference type="VEuPathDB" id="TrichDB:TRFO_37774"/>
<dbReference type="Proteomes" id="UP000179807">
    <property type="component" value="Unassembled WGS sequence"/>
</dbReference>
<feature type="transmembrane region" description="Helical" evidence="1">
    <location>
        <begin position="6"/>
        <end position="22"/>
    </location>
</feature>
<dbReference type="AlphaFoldDB" id="A0A1J4JA97"/>
<keyword evidence="1" id="KW-1133">Transmembrane helix</keyword>
<feature type="transmembrane region" description="Helical" evidence="1">
    <location>
        <begin position="80"/>
        <end position="97"/>
    </location>
</feature>
<dbReference type="RefSeq" id="XP_068349239.1">
    <property type="nucleotide sequence ID" value="XM_068511630.1"/>
</dbReference>